<reference evidence="15 16" key="1">
    <citation type="submission" date="2015-09" db="EMBL/GenBank/DDBJ databases">
        <title>Trachymyrmex zeteki WGS genome.</title>
        <authorList>
            <person name="Nygaard S."/>
            <person name="Hu H."/>
            <person name="Boomsma J."/>
            <person name="Zhang G."/>
        </authorList>
    </citation>
    <scope>NUCLEOTIDE SEQUENCE [LARGE SCALE GENOMIC DNA]</scope>
    <source>
        <strain evidence="15">Tzet28-1</strain>
        <tissue evidence="15">Whole body</tissue>
    </source>
</reference>
<dbReference type="InterPro" id="IPR006612">
    <property type="entry name" value="THAP_Znf"/>
</dbReference>
<evidence type="ECO:0000256" key="8">
    <source>
        <dbReference type="ARBA" id="ARBA00023125"/>
    </source>
</evidence>
<dbReference type="PANTHER" id="PTHR46600:SF1">
    <property type="entry name" value="THAP DOMAIN-CONTAINING PROTEIN 1"/>
    <property type="match status" value="1"/>
</dbReference>
<dbReference type="InterPro" id="IPR026516">
    <property type="entry name" value="THAP1/10"/>
</dbReference>
<sequence>MPYCCVMKCSNSWKTGHSMHRLPRNIERKQHWLVNIERNNMDVTKDWFVCEVHFSPEIWEKPRIDGKKKLKYNAIPTIFPQKNKNQIVTALSRVHDNEIIFNSSNDEGHTASSVTIFENSSTVSLTSFQNIKIGKPLSIVTVTSLEEANSKLQNALLQSEQAKEEVERIKIRAKQTEIKLKKANAIIFKLDKSKTLLKRNARKLMDENKKLVQKIRILETSKNIDIRKILNDDQVVALDEQNPRSGSLKWSNNTIIKALRLKMFCGSTSYTELLNQNISLSSERTLRRKLENIKFETGVCNDIFDIYYNNKFCNLLTTMKKIAY</sequence>
<accession>A0A151WPC5</accession>
<gene>
    <name evidence="15" type="ORF">ALC60_11382</name>
</gene>
<evidence type="ECO:0000256" key="5">
    <source>
        <dbReference type="ARBA" id="ARBA00022833"/>
    </source>
</evidence>
<comment type="subcellular location">
    <subcellularLocation>
        <location evidence="1">Nucleus</location>
        <location evidence="1">Nucleoplasm</location>
    </subcellularLocation>
</comment>
<evidence type="ECO:0000256" key="7">
    <source>
        <dbReference type="ARBA" id="ARBA00023054"/>
    </source>
</evidence>
<comment type="similarity">
    <text evidence="2">Belongs to the THAP1 family.</text>
</comment>
<keyword evidence="11" id="KW-0131">Cell cycle</keyword>
<evidence type="ECO:0000256" key="2">
    <source>
        <dbReference type="ARBA" id="ARBA00006177"/>
    </source>
</evidence>
<dbReference type="Proteomes" id="UP000075809">
    <property type="component" value="Unassembled WGS sequence"/>
</dbReference>
<keyword evidence="6" id="KW-0805">Transcription regulation</keyword>
<evidence type="ECO:0000256" key="9">
    <source>
        <dbReference type="ARBA" id="ARBA00023163"/>
    </source>
</evidence>
<dbReference type="SMART" id="SM00692">
    <property type="entry name" value="DM3"/>
    <property type="match status" value="1"/>
</dbReference>
<evidence type="ECO:0000256" key="13">
    <source>
        <dbReference type="SAM" id="Coils"/>
    </source>
</evidence>
<organism evidence="15 16">
    <name type="scientific">Mycetomoellerius zeteki</name>
    <dbReference type="NCBI Taxonomy" id="64791"/>
    <lineage>
        <taxon>Eukaryota</taxon>
        <taxon>Metazoa</taxon>
        <taxon>Ecdysozoa</taxon>
        <taxon>Arthropoda</taxon>
        <taxon>Hexapoda</taxon>
        <taxon>Insecta</taxon>
        <taxon>Pterygota</taxon>
        <taxon>Neoptera</taxon>
        <taxon>Endopterygota</taxon>
        <taxon>Hymenoptera</taxon>
        <taxon>Apocrita</taxon>
        <taxon>Aculeata</taxon>
        <taxon>Formicoidea</taxon>
        <taxon>Formicidae</taxon>
        <taxon>Myrmicinae</taxon>
        <taxon>Mycetomoellerius</taxon>
    </lineage>
</organism>
<evidence type="ECO:0000259" key="14">
    <source>
        <dbReference type="PROSITE" id="PS50950"/>
    </source>
</evidence>
<evidence type="ECO:0000256" key="1">
    <source>
        <dbReference type="ARBA" id="ARBA00004642"/>
    </source>
</evidence>
<keyword evidence="10" id="KW-0539">Nucleus</keyword>
<evidence type="ECO:0000256" key="3">
    <source>
        <dbReference type="ARBA" id="ARBA00022723"/>
    </source>
</evidence>
<dbReference type="AlphaFoldDB" id="A0A151WPC5"/>
<dbReference type="SMART" id="SM00980">
    <property type="entry name" value="THAP"/>
    <property type="match status" value="1"/>
</dbReference>
<evidence type="ECO:0000313" key="16">
    <source>
        <dbReference type="Proteomes" id="UP000075809"/>
    </source>
</evidence>
<dbReference type="Pfam" id="PF05485">
    <property type="entry name" value="THAP"/>
    <property type="match status" value="1"/>
</dbReference>
<dbReference type="GO" id="GO:0043565">
    <property type="term" value="F:sequence-specific DNA binding"/>
    <property type="evidence" value="ECO:0007669"/>
    <property type="project" value="InterPro"/>
</dbReference>
<dbReference type="GO" id="GO:0005654">
    <property type="term" value="C:nucleoplasm"/>
    <property type="evidence" value="ECO:0007669"/>
    <property type="project" value="UniProtKB-SubCell"/>
</dbReference>
<keyword evidence="7 13" id="KW-0175">Coiled coil</keyword>
<proteinExistence type="inferred from homology"/>
<protein>
    <submittedName>
        <fullName evidence="15">THAP domain-containing protein 4</fullName>
    </submittedName>
</protein>
<dbReference type="SUPFAM" id="SSF57716">
    <property type="entry name" value="Glucocorticoid receptor-like (DNA-binding domain)"/>
    <property type="match status" value="1"/>
</dbReference>
<keyword evidence="9" id="KW-0804">Transcription</keyword>
<dbReference type="EMBL" id="KQ982894">
    <property type="protein sequence ID" value="KYQ49545.1"/>
    <property type="molecule type" value="Genomic_DNA"/>
</dbReference>
<keyword evidence="8 12" id="KW-0238">DNA-binding</keyword>
<keyword evidence="5" id="KW-0862">Zinc</keyword>
<keyword evidence="3" id="KW-0479">Metal-binding</keyword>
<keyword evidence="16" id="KW-1185">Reference proteome</keyword>
<name>A0A151WPC5_9HYME</name>
<keyword evidence="4 12" id="KW-0863">Zinc-finger</keyword>
<feature type="coiled-coil region" evidence="13">
    <location>
        <begin position="142"/>
        <end position="221"/>
    </location>
</feature>
<evidence type="ECO:0000256" key="12">
    <source>
        <dbReference type="PROSITE-ProRule" id="PRU00309"/>
    </source>
</evidence>
<evidence type="ECO:0000256" key="6">
    <source>
        <dbReference type="ARBA" id="ARBA00023015"/>
    </source>
</evidence>
<feature type="domain" description="THAP-type" evidence="14">
    <location>
        <begin position="1"/>
        <end position="79"/>
    </location>
</feature>
<dbReference type="PANTHER" id="PTHR46600">
    <property type="entry name" value="THAP DOMAIN-CONTAINING"/>
    <property type="match status" value="1"/>
</dbReference>
<evidence type="ECO:0000256" key="10">
    <source>
        <dbReference type="ARBA" id="ARBA00023242"/>
    </source>
</evidence>
<evidence type="ECO:0000256" key="11">
    <source>
        <dbReference type="ARBA" id="ARBA00023306"/>
    </source>
</evidence>
<dbReference type="PROSITE" id="PS50950">
    <property type="entry name" value="ZF_THAP"/>
    <property type="match status" value="1"/>
</dbReference>
<evidence type="ECO:0000256" key="4">
    <source>
        <dbReference type="ARBA" id="ARBA00022771"/>
    </source>
</evidence>
<dbReference type="GO" id="GO:0008270">
    <property type="term" value="F:zinc ion binding"/>
    <property type="evidence" value="ECO:0007669"/>
    <property type="project" value="UniProtKB-KW"/>
</dbReference>
<evidence type="ECO:0000313" key="15">
    <source>
        <dbReference type="EMBL" id="KYQ49545.1"/>
    </source>
</evidence>